<evidence type="ECO:0000313" key="14">
    <source>
        <dbReference type="RefSeq" id="XP_035690064.1"/>
    </source>
</evidence>
<dbReference type="InterPro" id="IPR000483">
    <property type="entry name" value="Cys-rich_flank_reg_C"/>
</dbReference>
<dbReference type="InterPro" id="IPR050541">
    <property type="entry name" value="LRR_TM_domain-containing"/>
</dbReference>
<keyword evidence="5 11" id="KW-0732">Signal</keyword>
<feature type="compositionally biased region" description="Polar residues" evidence="9">
    <location>
        <begin position="665"/>
        <end position="696"/>
    </location>
</feature>
<dbReference type="Pfam" id="PF13855">
    <property type="entry name" value="LRR_8"/>
    <property type="match status" value="3"/>
</dbReference>
<dbReference type="SMART" id="SM00365">
    <property type="entry name" value="LRR_SD22"/>
    <property type="match status" value="5"/>
</dbReference>
<evidence type="ECO:0000256" key="11">
    <source>
        <dbReference type="SAM" id="SignalP"/>
    </source>
</evidence>
<dbReference type="InterPro" id="IPR003591">
    <property type="entry name" value="Leu-rich_rpt_typical-subtyp"/>
</dbReference>
<name>A0A9J7N537_BRAFL</name>
<feature type="compositionally biased region" description="Polar residues" evidence="9">
    <location>
        <begin position="711"/>
        <end position="734"/>
    </location>
</feature>
<dbReference type="FunFam" id="3.80.10.10:FF:001438">
    <property type="entry name" value="Uncharacterized protein"/>
    <property type="match status" value="1"/>
</dbReference>
<proteinExistence type="predicted"/>
<accession>A0A9J7N537</accession>
<dbReference type="GeneID" id="118425364"/>
<dbReference type="SMART" id="SM00369">
    <property type="entry name" value="LRR_TYP"/>
    <property type="match status" value="10"/>
</dbReference>
<dbReference type="GO" id="GO:0005886">
    <property type="term" value="C:plasma membrane"/>
    <property type="evidence" value="ECO:0000318"/>
    <property type="project" value="GO_Central"/>
</dbReference>
<evidence type="ECO:0000256" key="6">
    <source>
        <dbReference type="ARBA" id="ARBA00022737"/>
    </source>
</evidence>
<evidence type="ECO:0000256" key="7">
    <source>
        <dbReference type="ARBA" id="ARBA00022989"/>
    </source>
</evidence>
<dbReference type="AlphaFoldDB" id="A0A9J7N537"/>
<feature type="signal peptide" evidence="11">
    <location>
        <begin position="1"/>
        <end position="24"/>
    </location>
</feature>
<comment type="subcellular location">
    <subcellularLocation>
        <location evidence="1">Cell membrane</location>
    </subcellularLocation>
</comment>
<dbReference type="PANTHER" id="PTHR24369:SF211">
    <property type="entry name" value="LEUCINE-RICH REPEAT-CONTAINING PROTEIN 15-LIKE"/>
    <property type="match status" value="1"/>
</dbReference>
<evidence type="ECO:0000256" key="3">
    <source>
        <dbReference type="ARBA" id="ARBA00022614"/>
    </source>
</evidence>
<feature type="region of interest" description="Disordered" evidence="9">
    <location>
        <begin position="661"/>
        <end position="696"/>
    </location>
</feature>
<dbReference type="KEGG" id="bfo:118425364"/>
<evidence type="ECO:0000256" key="2">
    <source>
        <dbReference type="ARBA" id="ARBA00022475"/>
    </source>
</evidence>
<protein>
    <submittedName>
        <fullName evidence="14">Nyctalopin-like</fullName>
    </submittedName>
</protein>
<keyword evidence="4 10" id="KW-0812">Transmembrane</keyword>
<dbReference type="Gene3D" id="3.80.10.10">
    <property type="entry name" value="Ribonuclease Inhibitor"/>
    <property type="match status" value="2"/>
</dbReference>
<dbReference type="GO" id="GO:0038023">
    <property type="term" value="F:signaling receptor activity"/>
    <property type="evidence" value="ECO:0000318"/>
    <property type="project" value="GO_Central"/>
</dbReference>
<feature type="region of interest" description="Disordered" evidence="9">
    <location>
        <begin position="711"/>
        <end position="760"/>
    </location>
</feature>
<dbReference type="PANTHER" id="PTHR24369">
    <property type="entry name" value="ANTIGEN BSP, PUTATIVE-RELATED"/>
    <property type="match status" value="1"/>
</dbReference>
<dbReference type="Proteomes" id="UP000001554">
    <property type="component" value="Chromosome 11"/>
</dbReference>
<keyword evidence="8 10" id="KW-0472">Membrane</keyword>
<evidence type="ECO:0000256" key="9">
    <source>
        <dbReference type="SAM" id="MobiDB-lite"/>
    </source>
</evidence>
<keyword evidence="7 10" id="KW-1133">Transmembrane helix</keyword>
<evidence type="ECO:0000313" key="13">
    <source>
        <dbReference type="Proteomes" id="UP000001554"/>
    </source>
</evidence>
<sequence length="767" mass="84264">MGRKLRYVLVFLLIILKEPNMPEAGCKSKCESASVCGCDKMGLTSIPQDLPTNISCLELFYNKIKTLNGSELTRYRDLTKLHLNYNQITTIQFSAVSKVSELTVLSIGGNRLTNIQPGVFSNVPKLTFLYLSANLITNIQPGAFSNIPNLLELILCHNLIDNIQPGAFSNLPNFERLQLCSNKINNIQPGLFSDLPKLKVLNLASNRITNIQLSVFSNLPKLWELSLNSNQIANIQPATVSNPPQLVILRLDENNINDIQDNTFLNLPKLKYLYLRSNNITSIQPRQFANLTELNLQSNQIAVLPLSAHRILSSISLLHIGNNPWQCDCKMAPFRLQMNGHPMRSFEDQIVCHTPAMFAGQKLKDIDPTALICKVAPTPTMAPPTKLSFVSSKISIVPVDGRFEIGNSSNNGKIHHTSNYKWCFKRNPGSKARPVYAGSTFIPLPVDQREQESNSSHESAPSFPLPVLIASVSGLVAGIVLIGGIILTMWYKRRAKNPPSGQNPTTVLDDRVTQIKIPLAALQPNRLDRDAETLRNRHQTSEGAGSTKGLNDVDLTSSVTNTNTNTTTCTATVVTIHYRDHQYEDIDTSTQHTQTDQKTTESNINIPATVVTSGRGQTGQGQSQAVTANSMYFGVETLPKGPITSTQMSSSEDQTRQGIDHPIYESNTAPKVTRCSDQTVQGKSQATTDESLDGTNLIYNTESAALESNSLYESRNDQTGQGQPQVTSDASSDGRNVVYNTGPEASEPNPVYTGSNKAGKNSVYHIW</sequence>
<evidence type="ECO:0000256" key="8">
    <source>
        <dbReference type="ARBA" id="ARBA00023136"/>
    </source>
</evidence>
<evidence type="ECO:0000256" key="4">
    <source>
        <dbReference type="ARBA" id="ARBA00022692"/>
    </source>
</evidence>
<evidence type="ECO:0000256" key="5">
    <source>
        <dbReference type="ARBA" id="ARBA00022729"/>
    </source>
</evidence>
<feature type="transmembrane region" description="Helical" evidence="10">
    <location>
        <begin position="463"/>
        <end position="491"/>
    </location>
</feature>
<organism evidence="13 14">
    <name type="scientific">Branchiostoma floridae</name>
    <name type="common">Florida lancelet</name>
    <name type="synonym">Amphioxus</name>
    <dbReference type="NCBI Taxonomy" id="7739"/>
    <lineage>
        <taxon>Eukaryota</taxon>
        <taxon>Metazoa</taxon>
        <taxon>Chordata</taxon>
        <taxon>Cephalochordata</taxon>
        <taxon>Leptocardii</taxon>
        <taxon>Amphioxiformes</taxon>
        <taxon>Branchiostomatidae</taxon>
        <taxon>Branchiostoma</taxon>
    </lineage>
</organism>
<feature type="region of interest" description="Disordered" evidence="9">
    <location>
        <begin position="527"/>
        <end position="553"/>
    </location>
</feature>
<gene>
    <name evidence="14" type="primary">LOC118425364</name>
</gene>
<dbReference type="SMART" id="SM00082">
    <property type="entry name" value="LRRCT"/>
    <property type="match status" value="1"/>
</dbReference>
<feature type="chain" id="PRO_5039938572" evidence="11">
    <location>
        <begin position="25"/>
        <end position="767"/>
    </location>
</feature>
<dbReference type="SUPFAM" id="SSF52058">
    <property type="entry name" value="L domain-like"/>
    <property type="match status" value="1"/>
</dbReference>
<keyword evidence="6" id="KW-0677">Repeat</keyword>
<keyword evidence="3" id="KW-0433">Leucine-rich repeat</keyword>
<dbReference type="InterPro" id="IPR001611">
    <property type="entry name" value="Leu-rich_rpt"/>
</dbReference>
<reference evidence="13" key="1">
    <citation type="journal article" date="2020" name="Nat. Ecol. Evol.">
        <title>Deeply conserved synteny resolves early events in vertebrate evolution.</title>
        <authorList>
            <person name="Simakov O."/>
            <person name="Marletaz F."/>
            <person name="Yue J.X."/>
            <person name="O'Connell B."/>
            <person name="Jenkins J."/>
            <person name="Brandt A."/>
            <person name="Calef R."/>
            <person name="Tung C.H."/>
            <person name="Huang T.K."/>
            <person name="Schmutz J."/>
            <person name="Satoh N."/>
            <person name="Yu J.K."/>
            <person name="Putnam N.H."/>
            <person name="Green R.E."/>
            <person name="Rokhsar D.S."/>
        </authorList>
    </citation>
    <scope>NUCLEOTIDE SEQUENCE [LARGE SCALE GENOMIC DNA]</scope>
    <source>
        <strain evidence="13">S238N-H82</strain>
    </source>
</reference>
<keyword evidence="13" id="KW-1185">Reference proteome</keyword>
<dbReference type="RefSeq" id="XP_035690064.1">
    <property type="nucleotide sequence ID" value="XM_035834171.1"/>
</dbReference>
<reference evidence="14" key="2">
    <citation type="submission" date="2025-08" db="UniProtKB">
        <authorList>
            <consortium name="RefSeq"/>
        </authorList>
    </citation>
    <scope>IDENTIFICATION</scope>
    <source>
        <strain evidence="14">S238N-H82</strain>
        <tissue evidence="14">Testes</tissue>
    </source>
</reference>
<feature type="domain" description="LRRCT" evidence="12">
    <location>
        <begin position="323"/>
        <end position="374"/>
    </location>
</feature>
<dbReference type="InterPro" id="IPR032675">
    <property type="entry name" value="LRR_dom_sf"/>
</dbReference>
<evidence type="ECO:0000256" key="10">
    <source>
        <dbReference type="SAM" id="Phobius"/>
    </source>
</evidence>
<dbReference type="PROSITE" id="PS51450">
    <property type="entry name" value="LRR"/>
    <property type="match status" value="4"/>
</dbReference>
<dbReference type="OrthoDB" id="2013775at2759"/>
<evidence type="ECO:0000256" key="1">
    <source>
        <dbReference type="ARBA" id="ARBA00004236"/>
    </source>
</evidence>
<evidence type="ECO:0000259" key="12">
    <source>
        <dbReference type="SMART" id="SM00082"/>
    </source>
</evidence>
<keyword evidence="2" id="KW-1003">Cell membrane</keyword>